<dbReference type="OrthoDB" id="3345971at2759"/>
<sequence>MLHRKVTLSDEPLFLYPGSGGGQVPFDLDPNAAPEPDQEEQLPPAILVVSIALTIPEGMQPPEKINALTVELRGNETLGFPKGAFEQQLSMQITKKVESATNMALSSGKVYTWEVPLEVKHDTSPYERCTYGRVYQRIRVKFDWDGWGSWLKGGGSRSLVAEKDAFLVCIPRTSNILDYARTHRSAAEHLGPIIVHARSQHLTVGGYLRLAVSLPSLSPTVKLNRIVFSLIETTTLHSRKRQGYTERCAPDRVEFFSVEGDKLKEFIRDSDGVAKTFEGAWIARLPGDDQIRPSTLGGSRSAIRLSHLLEAKIIFAPEQGAQPAKSLVYSASWPLILPSCCCMWRSLRLPTYSEMDPLPVPDKARDFWDQNKWGNIHSSQDVCACGQPLEKLLSWEDEGDDEANTCQSRLMQEEMALAAEISAAERRRLSTSAAAAAAIPAPATAESDGERVRRRLRGRDGSGTVGGIGPVDRQTITMTSSRTSSPAPMDRRTRSSEREARDSDGGQVPPEEESQEQRDRTRLMEQKAAQQYVSVDDY</sequence>
<name>A0A316YK10_9BASI</name>
<feature type="compositionally biased region" description="Polar residues" evidence="1">
    <location>
        <begin position="474"/>
        <end position="486"/>
    </location>
</feature>
<feature type="compositionally biased region" description="Basic and acidic residues" evidence="1">
    <location>
        <begin position="489"/>
        <end position="504"/>
    </location>
</feature>
<dbReference type="EMBL" id="KZ819638">
    <property type="protein sequence ID" value="PWN88055.1"/>
    <property type="molecule type" value="Genomic_DNA"/>
</dbReference>
<feature type="compositionally biased region" description="Polar residues" evidence="1">
    <location>
        <begin position="528"/>
        <end position="538"/>
    </location>
</feature>
<evidence type="ECO:0000313" key="2">
    <source>
        <dbReference type="EMBL" id="PWN88055.1"/>
    </source>
</evidence>
<feature type="compositionally biased region" description="Low complexity" evidence="1">
    <location>
        <begin position="433"/>
        <end position="446"/>
    </location>
</feature>
<protein>
    <recommendedName>
        <fullName evidence="4">Arrestin-like N-terminal domain-containing protein</fullName>
    </recommendedName>
</protein>
<dbReference type="AlphaFoldDB" id="A0A316YK10"/>
<feature type="region of interest" description="Disordered" evidence="1">
    <location>
        <begin position="433"/>
        <end position="538"/>
    </location>
</feature>
<proteinExistence type="predicted"/>
<evidence type="ECO:0000313" key="3">
    <source>
        <dbReference type="Proteomes" id="UP000245768"/>
    </source>
</evidence>
<dbReference type="RefSeq" id="XP_025375253.1">
    <property type="nucleotide sequence ID" value="XM_025518918.1"/>
</dbReference>
<keyword evidence="3" id="KW-1185">Reference proteome</keyword>
<dbReference type="Proteomes" id="UP000245768">
    <property type="component" value="Unassembled WGS sequence"/>
</dbReference>
<dbReference type="InParanoid" id="A0A316YK10"/>
<feature type="compositionally biased region" description="Basic and acidic residues" evidence="1">
    <location>
        <begin position="515"/>
        <end position="525"/>
    </location>
</feature>
<dbReference type="GeneID" id="37040834"/>
<evidence type="ECO:0000256" key="1">
    <source>
        <dbReference type="SAM" id="MobiDB-lite"/>
    </source>
</evidence>
<organism evidence="2 3">
    <name type="scientific">Acaromyces ingoldii</name>
    <dbReference type="NCBI Taxonomy" id="215250"/>
    <lineage>
        <taxon>Eukaryota</taxon>
        <taxon>Fungi</taxon>
        <taxon>Dikarya</taxon>
        <taxon>Basidiomycota</taxon>
        <taxon>Ustilaginomycotina</taxon>
        <taxon>Exobasidiomycetes</taxon>
        <taxon>Exobasidiales</taxon>
        <taxon>Cryptobasidiaceae</taxon>
        <taxon>Acaromyces</taxon>
    </lineage>
</organism>
<evidence type="ECO:0008006" key="4">
    <source>
        <dbReference type="Google" id="ProtNLM"/>
    </source>
</evidence>
<accession>A0A316YK10</accession>
<gene>
    <name evidence="2" type="ORF">FA10DRAFT_232693</name>
</gene>
<reference evidence="2 3" key="1">
    <citation type="journal article" date="2018" name="Mol. Biol. Evol.">
        <title>Broad Genomic Sampling Reveals a Smut Pathogenic Ancestry of the Fungal Clade Ustilaginomycotina.</title>
        <authorList>
            <person name="Kijpornyongpan T."/>
            <person name="Mondo S.J."/>
            <person name="Barry K."/>
            <person name="Sandor L."/>
            <person name="Lee J."/>
            <person name="Lipzen A."/>
            <person name="Pangilinan J."/>
            <person name="LaButti K."/>
            <person name="Hainaut M."/>
            <person name="Henrissat B."/>
            <person name="Grigoriev I.V."/>
            <person name="Spatafora J.W."/>
            <person name="Aime M.C."/>
        </authorList>
    </citation>
    <scope>NUCLEOTIDE SEQUENCE [LARGE SCALE GENOMIC DNA]</scope>
    <source>
        <strain evidence="2 3">MCA 4198</strain>
    </source>
</reference>